<dbReference type="AlphaFoldDB" id="A0A4Z2J5G1"/>
<evidence type="ECO:0000313" key="3">
    <source>
        <dbReference type="Proteomes" id="UP000314294"/>
    </source>
</evidence>
<dbReference type="Proteomes" id="UP000314294">
    <property type="component" value="Unassembled WGS sequence"/>
</dbReference>
<feature type="compositionally biased region" description="Low complexity" evidence="1">
    <location>
        <begin position="7"/>
        <end position="22"/>
    </location>
</feature>
<evidence type="ECO:0000313" key="2">
    <source>
        <dbReference type="EMBL" id="TNN84753.1"/>
    </source>
</evidence>
<keyword evidence="3" id="KW-1185">Reference proteome</keyword>
<name>A0A4Z2J5G1_9TELE</name>
<accession>A0A4Z2J5G1</accession>
<comment type="caution">
    <text evidence="2">The sequence shown here is derived from an EMBL/GenBank/DDBJ whole genome shotgun (WGS) entry which is preliminary data.</text>
</comment>
<protein>
    <submittedName>
        <fullName evidence="2">Uncharacterized protein</fullName>
    </submittedName>
</protein>
<organism evidence="2 3">
    <name type="scientific">Liparis tanakae</name>
    <name type="common">Tanaka's snailfish</name>
    <dbReference type="NCBI Taxonomy" id="230148"/>
    <lineage>
        <taxon>Eukaryota</taxon>
        <taxon>Metazoa</taxon>
        <taxon>Chordata</taxon>
        <taxon>Craniata</taxon>
        <taxon>Vertebrata</taxon>
        <taxon>Euteleostomi</taxon>
        <taxon>Actinopterygii</taxon>
        <taxon>Neopterygii</taxon>
        <taxon>Teleostei</taxon>
        <taxon>Neoteleostei</taxon>
        <taxon>Acanthomorphata</taxon>
        <taxon>Eupercaria</taxon>
        <taxon>Perciformes</taxon>
        <taxon>Cottioidei</taxon>
        <taxon>Cottales</taxon>
        <taxon>Liparidae</taxon>
        <taxon>Liparis</taxon>
    </lineage>
</organism>
<proteinExistence type="predicted"/>
<gene>
    <name evidence="2" type="ORF">EYF80_004798</name>
</gene>
<feature type="region of interest" description="Disordered" evidence="1">
    <location>
        <begin position="1"/>
        <end position="25"/>
    </location>
</feature>
<reference evidence="2 3" key="1">
    <citation type="submission" date="2019-03" db="EMBL/GenBank/DDBJ databases">
        <title>First draft genome of Liparis tanakae, snailfish: a comprehensive survey of snailfish specific genes.</title>
        <authorList>
            <person name="Kim W."/>
            <person name="Song I."/>
            <person name="Jeong J.-H."/>
            <person name="Kim D."/>
            <person name="Kim S."/>
            <person name="Ryu S."/>
            <person name="Song J.Y."/>
            <person name="Lee S.K."/>
        </authorList>
    </citation>
    <scope>NUCLEOTIDE SEQUENCE [LARGE SCALE GENOMIC DNA]</scope>
    <source>
        <tissue evidence="2">Muscle</tissue>
    </source>
</reference>
<dbReference type="EMBL" id="SRLO01000024">
    <property type="protein sequence ID" value="TNN84753.1"/>
    <property type="molecule type" value="Genomic_DNA"/>
</dbReference>
<evidence type="ECO:0000256" key="1">
    <source>
        <dbReference type="SAM" id="MobiDB-lite"/>
    </source>
</evidence>
<sequence>MDGFPHARGSACAAASPASSGPLGTVGDATHNLELTFPRCLSAISEAEVSQEVRLLSTGRARGLQLENGCSEGANPLGFEWDFGHTGATRRCNQMDRGGETAPCVEMKRSFEGNTNTRMLSALDAGQAECAGTDATRLQQPDARLEPGGQEVRESLLSYRFVCLAAMTPL</sequence>